<feature type="region of interest" description="Disordered" evidence="1">
    <location>
        <begin position="1"/>
        <end position="45"/>
    </location>
</feature>
<dbReference type="RefSeq" id="WP_162302115.1">
    <property type="nucleotide sequence ID" value="NZ_AP018929.1"/>
</dbReference>
<organism evidence="3 5">
    <name type="scientific">Sulfuracidifex tepidarius</name>
    <dbReference type="NCBI Taxonomy" id="1294262"/>
    <lineage>
        <taxon>Archaea</taxon>
        <taxon>Thermoproteota</taxon>
        <taxon>Thermoprotei</taxon>
        <taxon>Sulfolobales</taxon>
        <taxon>Sulfolobaceae</taxon>
        <taxon>Sulfuracidifex</taxon>
    </lineage>
</organism>
<reference evidence="3 4" key="2">
    <citation type="journal article" date="2020" name="Int. J. Syst. Evol. Microbiol.">
        <title>Sulfuracidifex tepidarius gen. nov., sp. nov. and transfer of Sulfolobus metallicus Huber and Stetter 1992 to the genus Sulfuracidifex as Sulfuracidifex metallicus comb. nov.</title>
        <authorList>
            <person name="Itoh T."/>
            <person name="Miura T."/>
            <person name="Sakai H.D."/>
            <person name="Kato S."/>
            <person name="Ohkuma M."/>
            <person name="Takashina T."/>
        </authorList>
    </citation>
    <scope>NUCLEOTIDE SEQUENCE</scope>
    <source>
        <strain evidence="2 4">IC-006</strain>
        <strain evidence="3">IC-007</strain>
    </source>
</reference>
<keyword evidence="4" id="KW-1185">Reference proteome</keyword>
<dbReference type="STRING" id="1294262.GCA_001316085_02984"/>
<dbReference type="EMBL" id="AP018929">
    <property type="protein sequence ID" value="BBG23698.1"/>
    <property type="molecule type" value="Genomic_DNA"/>
</dbReference>
<gene>
    <name evidence="2" type="ORF">IC006_0988</name>
    <name evidence="3" type="ORF">IC007_0960</name>
</gene>
<dbReference type="Proteomes" id="UP000322983">
    <property type="component" value="Chromosome"/>
</dbReference>
<proteinExistence type="predicted"/>
<sequence>MGIITPTWGKENERGLKKVNGGERTKAEIGSAFTEGGEGLAPSLS</sequence>
<feature type="compositionally biased region" description="Basic and acidic residues" evidence="1">
    <location>
        <begin position="10"/>
        <end position="27"/>
    </location>
</feature>
<dbReference type="Proteomes" id="UP000325030">
    <property type="component" value="Chromosome"/>
</dbReference>
<accession>A0A510E302</accession>
<dbReference type="AlphaFoldDB" id="A0A510E302"/>
<dbReference type="GeneID" id="43938210"/>
<evidence type="ECO:0000313" key="3">
    <source>
        <dbReference type="EMBL" id="BBG26450.1"/>
    </source>
</evidence>
<evidence type="ECO:0000256" key="1">
    <source>
        <dbReference type="SAM" id="MobiDB-lite"/>
    </source>
</evidence>
<reference evidence="5" key="1">
    <citation type="submission" date="2018-09" db="EMBL/GenBank/DDBJ databases">
        <title>Complete Genome Sequencing of Sulfolobus sp. JCM 16834.</title>
        <authorList>
            <person name="Kato S."/>
            <person name="Itoh T."/>
            <person name="Ohkuma M."/>
        </authorList>
    </citation>
    <scope>NUCLEOTIDE SEQUENCE [LARGE SCALE GENOMIC DNA]</scope>
    <source>
        <strain evidence="5">IC-007</strain>
    </source>
</reference>
<dbReference type="KEGG" id="step:IC006_0988"/>
<evidence type="ECO:0000313" key="5">
    <source>
        <dbReference type="Proteomes" id="UP000325030"/>
    </source>
</evidence>
<accession>A0A510DUK1</accession>
<evidence type="ECO:0000313" key="2">
    <source>
        <dbReference type="EMBL" id="BBG23698.1"/>
    </source>
</evidence>
<dbReference type="EMBL" id="AP018930">
    <property type="protein sequence ID" value="BBG26450.1"/>
    <property type="molecule type" value="Genomic_DNA"/>
</dbReference>
<name>A0A510E302_9CREN</name>
<protein>
    <submittedName>
        <fullName evidence="3">Uncharacterized protein</fullName>
    </submittedName>
</protein>
<evidence type="ECO:0000313" key="4">
    <source>
        <dbReference type="Proteomes" id="UP000322983"/>
    </source>
</evidence>